<keyword evidence="1" id="KW-1133">Transmembrane helix</keyword>
<gene>
    <name evidence="2" type="ORF">H9771_04930</name>
</gene>
<dbReference type="EMBL" id="DWXX01000085">
    <property type="protein sequence ID" value="HJB58992.1"/>
    <property type="molecule type" value="Genomic_DNA"/>
</dbReference>
<protein>
    <submittedName>
        <fullName evidence="2">Uncharacterized protein</fullName>
    </submittedName>
</protein>
<evidence type="ECO:0000313" key="2">
    <source>
        <dbReference type="EMBL" id="HJB58992.1"/>
    </source>
</evidence>
<keyword evidence="1" id="KW-0812">Transmembrane</keyword>
<dbReference type="Proteomes" id="UP000824211">
    <property type="component" value="Unassembled WGS sequence"/>
</dbReference>
<feature type="transmembrane region" description="Helical" evidence="1">
    <location>
        <begin position="7"/>
        <end position="28"/>
    </location>
</feature>
<evidence type="ECO:0000256" key="1">
    <source>
        <dbReference type="SAM" id="Phobius"/>
    </source>
</evidence>
<evidence type="ECO:0000313" key="3">
    <source>
        <dbReference type="Proteomes" id="UP000824211"/>
    </source>
</evidence>
<reference evidence="2" key="1">
    <citation type="journal article" date="2021" name="PeerJ">
        <title>Extensive microbial diversity within the chicken gut microbiome revealed by metagenomics and culture.</title>
        <authorList>
            <person name="Gilroy R."/>
            <person name="Ravi A."/>
            <person name="Getino M."/>
            <person name="Pursley I."/>
            <person name="Horton D.L."/>
            <person name="Alikhan N.F."/>
            <person name="Baker D."/>
            <person name="Gharbi K."/>
            <person name="Hall N."/>
            <person name="Watson M."/>
            <person name="Adriaenssens E.M."/>
            <person name="Foster-Nyarko E."/>
            <person name="Jarju S."/>
            <person name="Secka A."/>
            <person name="Antonio M."/>
            <person name="Oren A."/>
            <person name="Chaudhuri R.R."/>
            <person name="La Ragione R."/>
            <person name="Hildebrand F."/>
            <person name="Pallen M.J."/>
        </authorList>
    </citation>
    <scope>NUCLEOTIDE SEQUENCE</scope>
    <source>
        <strain evidence="2">ChiHjej9B8-13557</strain>
    </source>
</reference>
<comment type="caution">
    <text evidence="2">The sequence shown here is derived from an EMBL/GenBank/DDBJ whole genome shotgun (WGS) entry which is preliminary data.</text>
</comment>
<name>A0A9D2S713_9FIRM</name>
<accession>A0A9D2S713</accession>
<reference evidence="2" key="2">
    <citation type="submission" date="2021-04" db="EMBL/GenBank/DDBJ databases">
        <authorList>
            <person name="Gilroy R."/>
        </authorList>
    </citation>
    <scope>NUCLEOTIDE SEQUENCE</scope>
    <source>
        <strain evidence="2">ChiHjej9B8-13557</strain>
    </source>
</reference>
<organism evidence="2 3">
    <name type="scientific">Candidatus Faecalibacterium faecipullorum</name>
    <dbReference type="NCBI Taxonomy" id="2838578"/>
    <lineage>
        <taxon>Bacteria</taxon>
        <taxon>Bacillati</taxon>
        <taxon>Bacillota</taxon>
        <taxon>Clostridia</taxon>
        <taxon>Eubacteriales</taxon>
        <taxon>Oscillospiraceae</taxon>
        <taxon>Faecalibacterium</taxon>
    </lineage>
</organism>
<sequence>MKKKNILYMAAWAAAAVLLVVLALALFLATGSDIMLLVCAVILMADIFCIPMLKTKVMQKKAAQLAKDFPRQLTFEAHDGIFYFDSEKGRAAVVWRNNPFSLQTIDLTKVSGIEVKDGRQFRGTMRVWCQFLLNGEKIRIHTLWVSGNRQLGMQHPKVVSAISKAEQLAEVLTEARAKALS</sequence>
<feature type="transmembrane region" description="Helical" evidence="1">
    <location>
        <begin position="34"/>
        <end position="53"/>
    </location>
</feature>
<proteinExistence type="predicted"/>
<dbReference type="AlphaFoldDB" id="A0A9D2S713"/>
<keyword evidence="1" id="KW-0472">Membrane</keyword>